<evidence type="ECO:0000256" key="4">
    <source>
        <dbReference type="ARBA" id="ARBA00022989"/>
    </source>
</evidence>
<dbReference type="PROSITE" id="PS50003">
    <property type="entry name" value="PH_DOMAIN"/>
    <property type="match status" value="1"/>
</dbReference>
<dbReference type="SMART" id="SM00568">
    <property type="entry name" value="GRAM"/>
    <property type="match status" value="1"/>
</dbReference>
<evidence type="ECO:0000259" key="9">
    <source>
        <dbReference type="PROSITE" id="PS51778"/>
    </source>
</evidence>
<evidence type="ECO:0000259" key="8">
    <source>
        <dbReference type="PROSITE" id="PS50003"/>
    </source>
</evidence>
<keyword evidence="3 7" id="KW-0812">Transmembrane</keyword>
<dbReference type="Pfam" id="PF02893">
    <property type="entry name" value="GRAM"/>
    <property type="match status" value="1"/>
</dbReference>
<evidence type="ECO:0000256" key="7">
    <source>
        <dbReference type="SAM" id="Phobius"/>
    </source>
</evidence>
<name>A0A1X2H8N9_SYNRA</name>
<dbReference type="Pfam" id="PF16016">
    <property type="entry name" value="VASt"/>
    <property type="match status" value="1"/>
</dbReference>
<evidence type="ECO:0000256" key="6">
    <source>
        <dbReference type="SAM" id="MobiDB-lite"/>
    </source>
</evidence>
<feature type="compositionally biased region" description="Polar residues" evidence="6">
    <location>
        <begin position="282"/>
        <end position="299"/>
    </location>
</feature>
<dbReference type="AlphaFoldDB" id="A0A1X2H8N9"/>
<dbReference type="GO" id="GO:0120015">
    <property type="term" value="F:sterol transfer activity"/>
    <property type="evidence" value="ECO:0007669"/>
    <property type="project" value="TreeGrafter"/>
</dbReference>
<dbReference type="SMART" id="SM00233">
    <property type="entry name" value="PH"/>
    <property type="match status" value="1"/>
</dbReference>
<dbReference type="InterPro" id="IPR031968">
    <property type="entry name" value="VASt"/>
</dbReference>
<dbReference type="SUPFAM" id="SSF50729">
    <property type="entry name" value="PH domain-like"/>
    <property type="match status" value="1"/>
</dbReference>
<dbReference type="InterPro" id="IPR051482">
    <property type="entry name" value="Cholesterol_transport"/>
</dbReference>
<keyword evidence="11" id="KW-1185">Reference proteome</keyword>
<dbReference type="InterPro" id="IPR001849">
    <property type="entry name" value="PH_domain"/>
</dbReference>
<dbReference type="GO" id="GO:0032934">
    <property type="term" value="F:sterol binding"/>
    <property type="evidence" value="ECO:0007669"/>
    <property type="project" value="TreeGrafter"/>
</dbReference>
<dbReference type="InterPro" id="IPR004182">
    <property type="entry name" value="GRAM"/>
</dbReference>
<keyword evidence="5 7" id="KW-0472">Membrane</keyword>
<evidence type="ECO:0000256" key="2">
    <source>
        <dbReference type="ARBA" id="ARBA00006582"/>
    </source>
</evidence>
<dbReference type="InterPro" id="IPR011993">
    <property type="entry name" value="PH-like_dom_sf"/>
</dbReference>
<feature type="transmembrane region" description="Helical" evidence="7">
    <location>
        <begin position="1072"/>
        <end position="1095"/>
    </location>
</feature>
<keyword evidence="4 7" id="KW-1133">Transmembrane helix</keyword>
<feature type="compositionally biased region" description="Low complexity" evidence="6">
    <location>
        <begin position="505"/>
        <end position="525"/>
    </location>
</feature>
<evidence type="ECO:0000313" key="11">
    <source>
        <dbReference type="Proteomes" id="UP000242180"/>
    </source>
</evidence>
<dbReference type="Pfam" id="PF16746">
    <property type="entry name" value="BAR_3"/>
    <property type="match status" value="1"/>
</dbReference>
<dbReference type="SUPFAM" id="SSF103657">
    <property type="entry name" value="BAR/IMD domain-like"/>
    <property type="match status" value="1"/>
</dbReference>
<reference evidence="10 11" key="1">
    <citation type="submission" date="2016-07" db="EMBL/GenBank/DDBJ databases">
        <title>Pervasive Adenine N6-methylation of Active Genes in Fungi.</title>
        <authorList>
            <consortium name="DOE Joint Genome Institute"/>
            <person name="Mondo S.J."/>
            <person name="Dannebaum R.O."/>
            <person name="Kuo R.C."/>
            <person name="Labutti K."/>
            <person name="Haridas S."/>
            <person name="Kuo A."/>
            <person name="Salamov A."/>
            <person name="Ahrendt S.R."/>
            <person name="Lipzen A."/>
            <person name="Sullivan W."/>
            <person name="Andreopoulos W.B."/>
            <person name="Clum A."/>
            <person name="Lindquist E."/>
            <person name="Daum C."/>
            <person name="Ramamoorthy G.K."/>
            <person name="Gryganskyi A."/>
            <person name="Culley D."/>
            <person name="Magnuson J.K."/>
            <person name="James T.Y."/>
            <person name="O'Malley M.A."/>
            <person name="Stajich J.E."/>
            <person name="Spatafora J.W."/>
            <person name="Visel A."/>
            <person name="Grigoriev I.V."/>
        </authorList>
    </citation>
    <scope>NUCLEOTIDE SEQUENCE [LARGE SCALE GENOMIC DNA]</scope>
    <source>
        <strain evidence="10 11">NRRL 2496</strain>
    </source>
</reference>
<feature type="domain" description="VASt" evidence="9">
    <location>
        <begin position="861"/>
        <end position="1040"/>
    </location>
</feature>
<feature type="domain" description="PH" evidence="8">
    <location>
        <begin position="312"/>
        <end position="417"/>
    </location>
</feature>
<dbReference type="EMBL" id="MCGN01000007">
    <property type="protein sequence ID" value="ORY94894.1"/>
    <property type="molecule type" value="Genomic_DNA"/>
</dbReference>
<dbReference type="Proteomes" id="UP000242180">
    <property type="component" value="Unassembled WGS sequence"/>
</dbReference>
<dbReference type="InterPro" id="IPR004148">
    <property type="entry name" value="BAR_dom"/>
</dbReference>
<dbReference type="Gene3D" id="1.20.1270.60">
    <property type="entry name" value="Arfaptin homology (AH) domain/BAR domain"/>
    <property type="match status" value="1"/>
</dbReference>
<dbReference type="STRING" id="13706.A0A1X2H8N9"/>
<dbReference type="GO" id="GO:0140268">
    <property type="term" value="C:endoplasmic reticulum-plasma membrane contact site"/>
    <property type="evidence" value="ECO:0007669"/>
    <property type="project" value="TreeGrafter"/>
</dbReference>
<feature type="region of interest" description="Disordered" evidence="6">
    <location>
        <begin position="821"/>
        <end position="855"/>
    </location>
</feature>
<dbReference type="PANTHER" id="PTHR23319:SF4">
    <property type="entry name" value="GRAM DOMAIN CONTAINING 1B, ISOFORM E"/>
    <property type="match status" value="1"/>
</dbReference>
<organism evidence="10 11">
    <name type="scientific">Syncephalastrum racemosum</name>
    <name type="common">Filamentous fungus</name>
    <dbReference type="NCBI Taxonomy" id="13706"/>
    <lineage>
        <taxon>Eukaryota</taxon>
        <taxon>Fungi</taxon>
        <taxon>Fungi incertae sedis</taxon>
        <taxon>Mucoromycota</taxon>
        <taxon>Mucoromycotina</taxon>
        <taxon>Mucoromycetes</taxon>
        <taxon>Mucorales</taxon>
        <taxon>Syncephalastraceae</taxon>
        <taxon>Syncephalastrum</taxon>
    </lineage>
</organism>
<dbReference type="Pfam" id="PF00169">
    <property type="entry name" value="PH"/>
    <property type="match status" value="1"/>
</dbReference>
<sequence length="1245" mass="139202">MATQTESPFPSLVSSPTHIWTLHDVILDTPVWKANILHLEEQVDHFEKWVEGFTKALRQYMDAVTKYNAQTANLCRKTLPQNLDGSLIDPQVAGMIINNFASTLQCNLAFKTKLISDLDDTLLRPLQQFVGTELKEFKHTRRSFEKTMEKYQSQMNRYAALSRTKEPSALREDAFQTYDMRKQYTQACRVYYMQLVQFKANLEHTLVECFSGAMGAQIDETEEANQSCMQPRAMLPGWQQWLDESKETSAYQLKKIDAACQALEDYFLDQIRPHRSLKNYTTKLNRSGTPFNETYSSPDLRTHHPPAQQRRGPDKEGYLFVRTIVGIPSRYSWARRWCFLKDGWFGTCTTANINRVKGCIVVSDRLRTSEAVCLQNNELDRRFCFDIEMPGTAPLVLQAETEEELLDWMQAFEASKIETEMLLRTDGAPSALLAPNAIMTLVQKKPALLASSSPLLGWLPRDVNHLPGTTTTACLISVMLRYVQDESMKRLPPLNDDDVDRDSPDSGSKAVSPPSSTTPSGTPPSHGASTMLAPSNTSSSSWSMPWIMSALNGSSPGPAGGGSGTDVYYNSGDVMVSHGNSNAIVVWPTGLELEAGTPQLNGYTGELQSRQRELHKLFDNVPRNELVLEAFPASMYRKAEAGGDGSPGEFGYNGHVYLTQTRLWFYSCTLMSFVNTLVVPLTEIKSVSVERPLNSTSQAANLIVETDGVQRFCFGIWLESAELVCERLKIAYESAKSAKKKPIDVQTEFDLMRSVVPGRNKLKAVNRVTPASAIDAAVTPLTVQAMPSPKEREQEILRHDTDMQRSSSSPATGALTAAIAAHNSSSTPPPPPPQTNQEDKQTEGAVEEVKSEPVTCPCPDHLDEVVARFELRTSAKRVFEYMFSEKLSGPHATHETLWGRVTDARGNSDLSVSSWCQTKDAKQERTLKYVMPVEKIVARSGQADVIETQEIEQEDDGRCYVVICRTKTPDLAYADAFIPLVKYCITALSAEKCLVTCSIGIKWLRSIMVKSMVRSAAFKGMNDTVATVKLILERHERYLAVPGGTTKLDSIKAPKTPHPLPPAPRKVKKDTFWLNIGQMAALVGVVLVACLIVVWKSPPDTTISLQPTTSCSDNQNANATIIHSHAVFLRDLDTLSSKPEGSGKFYIDFQRHRGDDPLAWRDYTWFDARHRLMAAEMTYTRHKLGSLRLELLNAFGILNAMERRVIENEYWNWLSDERLRCADAPSRADLDCKEVEQEELALRSD</sequence>
<accession>A0A1X2H8N9</accession>
<evidence type="ECO:0000313" key="10">
    <source>
        <dbReference type="EMBL" id="ORY94894.1"/>
    </source>
</evidence>
<evidence type="ECO:0000256" key="3">
    <source>
        <dbReference type="ARBA" id="ARBA00022692"/>
    </source>
</evidence>
<evidence type="ECO:0000256" key="5">
    <source>
        <dbReference type="ARBA" id="ARBA00023136"/>
    </source>
</evidence>
<dbReference type="GO" id="GO:0032366">
    <property type="term" value="P:intracellular sterol transport"/>
    <property type="evidence" value="ECO:0007669"/>
    <property type="project" value="TreeGrafter"/>
</dbReference>
<dbReference type="OMA" id="SPVWRAN"/>
<dbReference type="GO" id="GO:0005789">
    <property type="term" value="C:endoplasmic reticulum membrane"/>
    <property type="evidence" value="ECO:0007669"/>
    <property type="project" value="TreeGrafter"/>
</dbReference>
<comment type="subcellular location">
    <subcellularLocation>
        <location evidence="1">Membrane</location>
        <topology evidence="1">Single-pass membrane protein</topology>
    </subcellularLocation>
</comment>
<comment type="caution">
    <text evidence="10">The sequence shown here is derived from an EMBL/GenBank/DDBJ whole genome shotgun (WGS) entry which is preliminary data.</text>
</comment>
<dbReference type="InParanoid" id="A0A1X2H8N9"/>
<dbReference type="OrthoDB" id="10070851at2759"/>
<comment type="similarity">
    <text evidence="2">Belongs to the YSP2 family.</text>
</comment>
<gene>
    <name evidence="10" type="ORF">BCR43DRAFT_526032</name>
</gene>
<feature type="compositionally biased region" description="Basic and acidic residues" evidence="6">
    <location>
        <begin position="837"/>
        <end position="851"/>
    </location>
</feature>
<dbReference type="GO" id="GO:0005886">
    <property type="term" value="C:plasma membrane"/>
    <property type="evidence" value="ECO:0007669"/>
    <property type="project" value="TreeGrafter"/>
</dbReference>
<feature type="region of interest" description="Disordered" evidence="6">
    <location>
        <begin position="489"/>
        <end position="537"/>
    </location>
</feature>
<evidence type="ECO:0000256" key="1">
    <source>
        <dbReference type="ARBA" id="ARBA00004167"/>
    </source>
</evidence>
<dbReference type="PROSITE" id="PS51778">
    <property type="entry name" value="VAST"/>
    <property type="match status" value="1"/>
</dbReference>
<dbReference type="PANTHER" id="PTHR23319">
    <property type="entry name" value="GRAM DOMAIN CONTAINING 1B, ISOFORM E"/>
    <property type="match status" value="1"/>
</dbReference>
<proteinExistence type="inferred from homology"/>
<feature type="region of interest" description="Disordered" evidence="6">
    <location>
        <begin position="282"/>
        <end position="313"/>
    </location>
</feature>
<dbReference type="Gene3D" id="2.30.29.30">
    <property type="entry name" value="Pleckstrin-homology domain (PH domain)/Phosphotyrosine-binding domain (PTB)"/>
    <property type="match status" value="2"/>
</dbReference>
<protein>
    <submittedName>
        <fullName evidence="10">Uncharacterized protein</fullName>
    </submittedName>
</protein>
<dbReference type="InterPro" id="IPR027267">
    <property type="entry name" value="AH/BAR_dom_sf"/>
</dbReference>